<dbReference type="PROSITE" id="PS51071">
    <property type="entry name" value="HTH_RPIR"/>
    <property type="match status" value="1"/>
</dbReference>
<accession>A0A0F6AUI3</accession>
<evidence type="ECO:0000313" key="7">
    <source>
        <dbReference type="EMBL" id="ACD73994.1"/>
    </source>
</evidence>
<dbReference type="GO" id="GO:0003700">
    <property type="term" value="F:DNA-binding transcription factor activity"/>
    <property type="evidence" value="ECO:0007669"/>
    <property type="project" value="InterPro"/>
</dbReference>
<dbReference type="Proteomes" id="UP000002565">
    <property type="component" value="Chromosome 2"/>
</dbReference>
<dbReference type="PROSITE" id="PS51464">
    <property type="entry name" value="SIS"/>
    <property type="match status" value="1"/>
</dbReference>
<sequence>MSRQGFERIPMDSTPSPSPAPASIKEFEARLLEVADRLPKRLKQCADYVAANQDRIAVSTVAEMAEGAGVQSSAFMRFCQILGFSGFSEMQRLFRETYAGGWPDYSTRLLHLRETAAGRAPALLAEFAEAGRTSLEGLLKTIEPEALEKAVELLASANTIHIIGIRRAFPVASYLAYALEKMAVPAMLHSAVGKLENLHAIHKGDVLLAITFSPYSPETIGMTEAVAARGIDVIGITDTIVSPMSKVARQTLLVSEVDFGAFRSLSATLCLAIAIAVAVGTARQAG</sequence>
<evidence type="ECO:0000313" key="8">
    <source>
        <dbReference type="Proteomes" id="UP000002565"/>
    </source>
</evidence>
<keyword evidence="2" id="KW-0238">DNA-binding</keyword>
<keyword evidence="3" id="KW-0804">Transcription</keyword>
<dbReference type="GO" id="GO:1901135">
    <property type="term" value="P:carbohydrate derivative metabolic process"/>
    <property type="evidence" value="ECO:0007669"/>
    <property type="project" value="InterPro"/>
</dbReference>
<dbReference type="InterPro" id="IPR046348">
    <property type="entry name" value="SIS_dom_sf"/>
</dbReference>
<keyword evidence="1" id="KW-0805">Transcription regulation</keyword>
<evidence type="ECO:0000256" key="4">
    <source>
        <dbReference type="SAM" id="MobiDB-lite"/>
    </source>
</evidence>
<evidence type="ECO:0000256" key="1">
    <source>
        <dbReference type="ARBA" id="ARBA00023015"/>
    </source>
</evidence>
<dbReference type="HOGENOM" id="CLU_055769_1_3_5"/>
<dbReference type="AlphaFoldDB" id="A0A0F6AUI3"/>
<dbReference type="InterPro" id="IPR047640">
    <property type="entry name" value="RpiR-like"/>
</dbReference>
<feature type="domain" description="HTH rpiR-type" evidence="5">
    <location>
        <begin position="25"/>
        <end position="101"/>
    </location>
</feature>
<dbReference type="EMBL" id="CP000888">
    <property type="protein sequence ID" value="ACD73994.1"/>
    <property type="molecule type" value="Genomic_DNA"/>
</dbReference>
<organism evidence="7 8">
    <name type="scientific">Brucella abortus (strain S19)</name>
    <dbReference type="NCBI Taxonomy" id="430066"/>
    <lineage>
        <taxon>Bacteria</taxon>
        <taxon>Pseudomonadati</taxon>
        <taxon>Pseudomonadota</taxon>
        <taxon>Alphaproteobacteria</taxon>
        <taxon>Hyphomicrobiales</taxon>
        <taxon>Brucellaceae</taxon>
        <taxon>Brucella/Ochrobactrum group</taxon>
        <taxon>Brucella</taxon>
    </lineage>
</organism>
<protein>
    <submittedName>
        <fullName evidence="7">SIS domain protein</fullName>
    </submittedName>
</protein>
<dbReference type="Gene3D" id="1.10.10.10">
    <property type="entry name" value="Winged helix-like DNA-binding domain superfamily/Winged helix DNA-binding domain"/>
    <property type="match status" value="1"/>
</dbReference>
<name>A0A0F6AUI3_BRUA1</name>
<dbReference type="InterPro" id="IPR000281">
    <property type="entry name" value="HTH_RpiR"/>
</dbReference>
<gene>
    <name evidence="7" type="ordered locus">BAbS19_II04970</name>
</gene>
<dbReference type="GO" id="GO:0003677">
    <property type="term" value="F:DNA binding"/>
    <property type="evidence" value="ECO:0007669"/>
    <property type="project" value="UniProtKB-KW"/>
</dbReference>
<dbReference type="InterPro" id="IPR036388">
    <property type="entry name" value="WH-like_DNA-bd_sf"/>
</dbReference>
<evidence type="ECO:0000256" key="3">
    <source>
        <dbReference type="ARBA" id="ARBA00023163"/>
    </source>
</evidence>
<evidence type="ECO:0000259" key="5">
    <source>
        <dbReference type="PROSITE" id="PS51071"/>
    </source>
</evidence>
<dbReference type="KEGG" id="bmc:BAbS19_II04970"/>
<feature type="compositionally biased region" description="Basic and acidic residues" evidence="4">
    <location>
        <begin position="1"/>
        <end position="10"/>
    </location>
</feature>
<dbReference type="InterPro" id="IPR009057">
    <property type="entry name" value="Homeodomain-like_sf"/>
</dbReference>
<feature type="domain" description="SIS" evidence="6">
    <location>
        <begin position="150"/>
        <end position="286"/>
    </location>
</feature>
<feature type="region of interest" description="Disordered" evidence="4">
    <location>
        <begin position="1"/>
        <end position="22"/>
    </location>
</feature>
<dbReference type="CDD" id="cd05013">
    <property type="entry name" value="SIS_RpiR"/>
    <property type="match status" value="1"/>
</dbReference>
<dbReference type="SUPFAM" id="SSF46689">
    <property type="entry name" value="Homeodomain-like"/>
    <property type="match status" value="1"/>
</dbReference>
<evidence type="ECO:0000256" key="2">
    <source>
        <dbReference type="ARBA" id="ARBA00023125"/>
    </source>
</evidence>
<evidence type="ECO:0000259" key="6">
    <source>
        <dbReference type="PROSITE" id="PS51464"/>
    </source>
</evidence>
<dbReference type="PANTHER" id="PTHR30514">
    <property type="entry name" value="GLUCOKINASE"/>
    <property type="match status" value="1"/>
</dbReference>
<dbReference type="PANTHER" id="PTHR30514:SF20">
    <property type="entry name" value="TRANSCRIPTIONAL REGULATOR"/>
    <property type="match status" value="1"/>
</dbReference>
<dbReference type="InterPro" id="IPR001347">
    <property type="entry name" value="SIS_dom"/>
</dbReference>
<dbReference type="Gene3D" id="3.40.50.10490">
    <property type="entry name" value="Glucose-6-phosphate isomerase like protein, domain 1"/>
    <property type="match status" value="1"/>
</dbReference>
<dbReference type="GO" id="GO:0097367">
    <property type="term" value="F:carbohydrate derivative binding"/>
    <property type="evidence" value="ECO:0007669"/>
    <property type="project" value="InterPro"/>
</dbReference>
<dbReference type="SUPFAM" id="SSF53697">
    <property type="entry name" value="SIS domain"/>
    <property type="match status" value="1"/>
</dbReference>
<proteinExistence type="predicted"/>
<reference evidence="7 8" key="1">
    <citation type="journal article" date="2008" name="PLoS ONE">
        <title>Genome sequence of Brucella abortus vaccine strain S19 compared to virulent strains yields candidate virulence genes.</title>
        <authorList>
            <person name="Crasta O.R."/>
            <person name="Folkerts O."/>
            <person name="Fei Z."/>
            <person name="Mane S.P."/>
            <person name="Evans C."/>
            <person name="Martino-Catt S."/>
            <person name="Bricker B."/>
            <person name="Yu G."/>
            <person name="Du L."/>
            <person name="Sobral B.W."/>
        </authorList>
    </citation>
    <scope>NUCLEOTIDE SEQUENCE [LARGE SCALE GENOMIC DNA]</scope>
    <source>
        <strain evidence="7 8">S19</strain>
    </source>
</reference>
<dbReference type="InterPro" id="IPR035472">
    <property type="entry name" value="RpiR-like_SIS"/>
</dbReference>
<dbReference type="Pfam" id="PF01418">
    <property type="entry name" value="HTH_6"/>
    <property type="match status" value="1"/>
</dbReference>
<dbReference type="Pfam" id="PF01380">
    <property type="entry name" value="SIS"/>
    <property type="match status" value="1"/>
</dbReference>